<reference evidence="2 3" key="1">
    <citation type="journal article" date="2019" name="Sci. Rep.">
        <title>Orb-weaving spider Araneus ventricosus genome elucidates the spidroin gene catalogue.</title>
        <authorList>
            <person name="Kono N."/>
            <person name="Nakamura H."/>
            <person name="Ohtoshi R."/>
            <person name="Moran D.A.P."/>
            <person name="Shinohara A."/>
            <person name="Yoshida Y."/>
            <person name="Fujiwara M."/>
            <person name="Mori M."/>
            <person name="Tomita M."/>
            <person name="Arakawa K."/>
        </authorList>
    </citation>
    <scope>NUCLEOTIDE SEQUENCE [LARGE SCALE GENOMIC DNA]</scope>
</reference>
<dbReference type="EMBL" id="BGPR01001392">
    <property type="protein sequence ID" value="GBM52754.1"/>
    <property type="molecule type" value="Genomic_DNA"/>
</dbReference>
<dbReference type="AlphaFoldDB" id="A0A4Y2GL08"/>
<comment type="caution">
    <text evidence="2">The sequence shown here is derived from an EMBL/GenBank/DDBJ whole genome shotgun (WGS) entry which is preliminary data.</text>
</comment>
<organism evidence="2 3">
    <name type="scientific">Araneus ventricosus</name>
    <name type="common">Orbweaver spider</name>
    <name type="synonym">Epeira ventricosa</name>
    <dbReference type="NCBI Taxonomy" id="182803"/>
    <lineage>
        <taxon>Eukaryota</taxon>
        <taxon>Metazoa</taxon>
        <taxon>Ecdysozoa</taxon>
        <taxon>Arthropoda</taxon>
        <taxon>Chelicerata</taxon>
        <taxon>Arachnida</taxon>
        <taxon>Araneae</taxon>
        <taxon>Araneomorphae</taxon>
        <taxon>Entelegynae</taxon>
        <taxon>Araneoidea</taxon>
        <taxon>Araneidae</taxon>
        <taxon>Araneus</taxon>
    </lineage>
</organism>
<keyword evidence="3" id="KW-1185">Reference proteome</keyword>
<dbReference type="Proteomes" id="UP000499080">
    <property type="component" value="Unassembled WGS sequence"/>
</dbReference>
<protein>
    <submittedName>
        <fullName evidence="2">Uncharacterized protein</fullName>
    </submittedName>
</protein>
<evidence type="ECO:0000256" key="1">
    <source>
        <dbReference type="SAM" id="MobiDB-lite"/>
    </source>
</evidence>
<evidence type="ECO:0000313" key="2">
    <source>
        <dbReference type="EMBL" id="GBM52754.1"/>
    </source>
</evidence>
<proteinExistence type="predicted"/>
<gene>
    <name evidence="2" type="ORF">AVEN_238726_1</name>
</gene>
<feature type="region of interest" description="Disordered" evidence="1">
    <location>
        <begin position="1"/>
        <end position="78"/>
    </location>
</feature>
<name>A0A4Y2GL08_ARAVE</name>
<evidence type="ECO:0000313" key="3">
    <source>
        <dbReference type="Proteomes" id="UP000499080"/>
    </source>
</evidence>
<accession>A0A4Y2GL08</accession>
<feature type="compositionally biased region" description="Basic and acidic residues" evidence="1">
    <location>
        <begin position="8"/>
        <end position="22"/>
    </location>
</feature>
<sequence>MRPQLRYDVTKSRNRPDPESRPPLHPPLGGSKEQVSCHSFRISKGAPAGDGGDQQPADPREHGEPQPQKHSPEQFGSTVFFEQACLQVRAPL</sequence>